<evidence type="ECO:0000313" key="2">
    <source>
        <dbReference type="EMBL" id="SIR63646.1"/>
    </source>
</evidence>
<evidence type="ECO:0000313" key="3">
    <source>
        <dbReference type="Proteomes" id="UP000186096"/>
    </source>
</evidence>
<organism evidence="2 3">
    <name type="scientific">Microbispora rosea</name>
    <dbReference type="NCBI Taxonomy" id="58117"/>
    <lineage>
        <taxon>Bacteria</taxon>
        <taxon>Bacillati</taxon>
        <taxon>Actinomycetota</taxon>
        <taxon>Actinomycetes</taxon>
        <taxon>Streptosporangiales</taxon>
        <taxon>Streptosporangiaceae</taxon>
        <taxon>Microbispora</taxon>
    </lineage>
</organism>
<dbReference type="STRING" id="58117.SAMN05421833_11224"/>
<accession>A0A1N7CJ47</accession>
<dbReference type="AlphaFoldDB" id="A0A1N7CJ47"/>
<dbReference type="GO" id="GO:0004519">
    <property type="term" value="F:endonuclease activity"/>
    <property type="evidence" value="ECO:0007669"/>
    <property type="project" value="UniProtKB-KW"/>
</dbReference>
<dbReference type="InterPro" id="IPR038721">
    <property type="entry name" value="IS701-like_DDE_dom"/>
</dbReference>
<reference evidence="3" key="1">
    <citation type="submission" date="2017-01" db="EMBL/GenBank/DDBJ databases">
        <authorList>
            <person name="Varghese N."/>
            <person name="Submissions S."/>
        </authorList>
    </citation>
    <scope>NUCLEOTIDE SEQUENCE [LARGE SCALE GENOMIC DNA]</scope>
    <source>
        <strain evidence="3">ATCC 12950</strain>
    </source>
</reference>
<sequence length="88" mass="9625">MFLAYATPRGRALVDRRLYLPEHSWRADQGRCRSAGVPDETAFATEPALAAQMIAAALDTEGLPRSTPKICVRDSRHLLLSGLVFLAS</sequence>
<proteinExistence type="predicted"/>
<keyword evidence="3" id="KW-1185">Reference proteome</keyword>
<gene>
    <name evidence="2" type="ORF">SAMN05421833_11224</name>
</gene>
<evidence type="ECO:0000259" key="1">
    <source>
        <dbReference type="Pfam" id="PF13546"/>
    </source>
</evidence>
<dbReference type="Proteomes" id="UP000186096">
    <property type="component" value="Unassembled WGS sequence"/>
</dbReference>
<keyword evidence="2" id="KW-0540">Nuclease</keyword>
<dbReference type="EMBL" id="FTNI01000012">
    <property type="protein sequence ID" value="SIR63646.1"/>
    <property type="molecule type" value="Genomic_DNA"/>
</dbReference>
<keyword evidence="2" id="KW-0378">Hydrolase</keyword>
<name>A0A1N7CJ47_9ACTN</name>
<dbReference type="OrthoDB" id="4954307at2"/>
<protein>
    <submittedName>
        <fullName evidence="2">DDE superfamily endonuclease</fullName>
    </submittedName>
</protein>
<keyword evidence="2" id="KW-0255">Endonuclease</keyword>
<dbReference type="Pfam" id="PF13546">
    <property type="entry name" value="DDE_5"/>
    <property type="match status" value="1"/>
</dbReference>
<feature type="domain" description="Transposase IS701-like DDE" evidence="1">
    <location>
        <begin position="3"/>
        <end position="64"/>
    </location>
</feature>